<dbReference type="AlphaFoldDB" id="A0A8J6AR46"/>
<organism evidence="2 3">
    <name type="scientific">Carpediemonas membranifera</name>
    <dbReference type="NCBI Taxonomy" id="201153"/>
    <lineage>
        <taxon>Eukaryota</taxon>
        <taxon>Metamonada</taxon>
        <taxon>Carpediemonas-like organisms</taxon>
        <taxon>Carpediemonas</taxon>
    </lineage>
</organism>
<evidence type="ECO:0008006" key="4">
    <source>
        <dbReference type="Google" id="ProtNLM"/>
    </source>
</evidence>
<keyword evidence="1" id="KW-0732">Signal</keyword>
<name>A0A8J6AR46_9EUKA</name>
<dbReference type="EMBL" id="JAHDYR010000038">
    <property type="protein sequence ID" value="KAG9392161.1"/>
    <property type="molecule type" value="Genomic_DNA"/>
</dbReference>
<dbReference type="Proteomes" id="UP000717585">
    <property type="component" value="Unassembled WGS sequence"/>
</dbReference>
<protein>
    <recommendedName>
        <fullName evidence="4">BNR repeat protein</fullName>
    </recommendedName>
</protein>
<keyword evidence="3" id="KW-1185">Reference proteome</keyword>
<gene>
    <name evidence="2" type="ORF">J8273_5142</name>
</gene>
<evidence type="ECO:0000256" key="1">
    <source>
        <dbReference type="SAM" id="SignalP"/>
    </source>
</evidence>
<accession>A0A8J6AR46</accession>
<proteinExistence type="predicted"/>
<feature type="signal peptide" evidence="1">
    <location>
        <begin position="1"/>
        <end position="16"/>
    </location>
</feature>
<reference evidence="2" key="1">
    <citation type="submission" date="2021-05" db="EMBL/GenBank/DDBJ databases">
        <title>A free-living protist that lacks canonical eukaryotic 1 DNA replication and segregation systems.</title>
        <authorList>
            <person name="Salas-Leiva D.E."/>
            <person name="Tromer E.C."/>
            <person name="Curtis B.A."/>
            <person name="Jerlstrom-Hultqvist J."/>
            <person name="Kolisko M."/>
            <person name="Yi Z."/>
            <person name="Salas-Leiva J.S."/>
            <person name="Gallot-Lavallee L."/>
            <person name="Kops G.J.P.L."/>
            <person name="Archibald J.M."/>
            <person name="Simpson A.G.B."/>
            <person name="Roger A.J."/>
        </authorList>
    </citation>
    <scope>NUCLEOTIDE SEQUENCE</scope>
    <source>
        <strain evidence="2">BICM</strain>
    </source>
</reference>
<comment type="caution">
    <text evidence="2">The sequence shown here is derived from an EMBL/GenBank/DDBJ whole genome shotgun (WGS) entry which is preliminary data.</text>
</comment>
<dbReference type="SUPFAM" id="SSF110296">
    <property type="entry name" value="Oligoxyloglucan reducing end-specific cellobiohydrolase"/>
    <property type="match status" value="1"/>
</dbReference>
<evidence type="ECO:0000313" key="3">
    <source>
        <dbReference type="Proteomes" id="UP000717585"/>
    </source>
</evidence>
<sequence>MIRTILFVALIAYASCMTKTTVGTIPNGDKDGSFFPMNVIADATMIPIAVGKWAEGDWDTKIYIYTSSDNGKTWSHSDTIVNDAYPIAFPQAMNDKHLIVSASDPNTYATELIDYSRTNNKLTPGHVIRMTEETAGADLTADHIVSITPAGKVEEYVRSGDKLVAGVTDTVPVDSKPIGLRIVDDDMVLIDTNGTAVIATRTGGAWKKTQSIPVPAEYSMGDDSASSGQGIVVYHYENMETGEFKPSFVIFQRSGTQLTSFKLDITDAMLNLKSQGIYVQLMQGASPAVVDANTIEIPIICLTNHNSWAITKVVVGKTGSSWRIKSAVVLDLGDYQIMEADAVIATNGISALTYLHDTQAYSLIVAK</sequence>
<evidence type="ECO:0000313" key="2">
    <source>
        <dbReference type="EMBL" id="KAG9392161.1"/>
    </source>
</evidence>
<feature type="chain" id="PRO_5035195011" description="BNR repeat protein" evidence="1">
    <location>
        <begin position="17"/>
        <end position="367"/>
    </location>
</feature>